<evidence type="ECO:0000313" key="11">
    <source>
        <dbReference type="EMBL" id="MBV7274207.1"/>
    </source>
</evidence>
<dbReference type="EMBL" id="JAEEGC010000070">
    <property type="protein sequence ID" value="MBV7274207.1"/>
    <property type="molecule type" value="Genomic_DNA"/>
</dbReference>
<keyword evidence="4" id="KW-0479">Metal-binding</keyword>
<sequence length="446" mass="51618">MGNKNIKIYLPKQVQYIISTLQSSKYEAYIVGGCVRDSLLEKEPKDWDITTNALPHYVVEIFKDLGFKVVPIGIQYGTVTVVIDKENFEITTYRSRNSNEKESFTNSLKEDLCKRDFTINAMAYNDEDGLIDYFSGLENIDNKVIKCVESPLDRFSEDPLRMLRAYRFSAELNFNIEKHTGEWIEKLSSTIRIVSIERIREEFNKILLSDNPKEIHNISACGLLGHFIPEFDICEKTSQDNPHHIYTVGEHIIKTVESIEKKLSLRLTMFLHDICKPQCKTVDDKGIGHFYNHDEVSSIKAEEILKRMKYDNKTIEKVTTLVKYHDRRMEGNKSIRNLLSLIGEDNFRELLKIKEADMMAQNPIYYEENHSKLLQIESKFNDIIRSKQCFTIKDLAVNGKDLSDLGMKEGKEVGIVLNKLLSVVLENPAMNNKKILLNLVRENEMN</sequence>
<keyword evidence="6 7" id="KW-0694">RNA-binding</keyword>
<dbReference type="Pfam" id="PF01743">
    <property type="entry name" value="PolyA_pol"/>
    <property type="match status" value="1"/>
</dbReference>
<evidence type="ECO:0000256" key="2">
    <source>
        <dbReference type="ARBA" id="ARBA00022694"/>
    </source>
</evidence>
<dbReference type="RefSeq" id="WP_218321274.1">
    <property type="nucleotide sequence ID" value="NZ_JAEEGC010000070.1"/>
</dbReference>
<dbReference type="Pfam" id="PF12627">
    <property type="entry name" value="PolyA_pol_RNAbd"/>
    <property type="match status" value="1"/>
</dbReference>
<evidence type="ECO:0000259" key="9">
    <source>
        <dbReference type="Pfam" id="PF12627"/>
    </source>
</evidence>
<evidence type="ECO:0000259" key="10">
    <source>
        <dbReference type="Pfam" id="PF13735"/>
    </source>
</evidence>
<dbReference type="InterPro" id="IPR050264">
    <property type="entry name" value="Bact_CCA-adding_enz_type3_sf"/>
</dbReference>
<feature type="domain" description="tRNA nucleotidyltransferase/poly(A) polymerase RNA and SrmB- binding" evidence="9">
    <location>
        <begin position="173"/>
        <end position="232"/>
    </location>
</feature>
<evidence type="ECO:0000256" key="4">
    <source>
        <dbReference type="ARBA" id="ARBA00022723"/>
    </source>
</evidence>
<feature type="domain" description="CCA-adding enzyme C-terminal" evidence="10">
    <location>
        <begin position="299"/>
        <end position="439"/>
    </location>
</feature>
<dbReference type="GO" id="GO:0046872">
    <property type="term" value="F:metal ion binding"/>
    <property type="evidence" value="ECO:0007669"/>
    <property type="project" value="UniProtKB-KW"/>
</dbReference>
<evidence type="ECO:0000256" key="7">
    <source>
        <dbReference type="RuleBase" id="RU003953"/>
    </source>
</evidence>
<dbReference type="AlphaFoldDB" id="A0A949WVY9"/>
<reference evidence="11" key="1">
    <citation type="submission" date="2020-12" db="EMBL/GenBank/DDBJ databases">
        <title>Clostridium thailandense sp. nov., a novel acetogenic bacterium isolated from peat land soil in Thailand.</title>
        <authorList>
            <person name="Chaikitkaew S."/>
            <person name="Birkeland N.K."/>
        </authorList>
    </citation>
    <scope>NUCLEOTIDE SEQUENCE</scope>
    <source>
        <strain evidence="11">PL3</strain>
    </source>
</reference>
<keyword evidence="3" id="KW-0548">Nucleotidyltransferase</keyword>
<evidence type="ECO:0000256" key="5">
    <source>
        <dbReference type="ARBA" id="ARBA00022842"/>
    </source>
</evidence>
<dbReference type="InterPro" id="IPR032810">
    <property type="entry name" value="CCA-adding_enz_C"/>
</dbReference>
<comment type="caution">
    <text evidence="11">The sequence shown here is derived from an EMBL/GenBank/DDBJ whole genome shotgun (WGS) entry which is preliminary data.</text>
</comment>
<evidence type="ECO:0000256" key="1">
    <source>
        <dbReference type="ARBA" id="ARBA00001946"/>
    </source>
</evidence>
<comment type="cofactor">
    <cofactor evidence="1">
        <name>Mg(2+)</name>
        <dbReference type="ChEBI" id="CHEBI:18420"/>
    </cofactor>
</comment>
<keyword evidence="5" id="KW-0460">Magnesium</keyword>
<name>A0A949WVY9_9CLOT</name>
<dbReference type="PANTHER" id="PTHR46173:SF1">
    <property type="entry name" value="CCA TRNA NUCLEOTIDYLTRANSFERASE 1, MITOCHONDRIAL"/>
    <property type="match status" value="1"/>
</dbReference>
<dbReference type="InterPro" id="IPR002646">
    <property type="entry name" value="PolA_pol_head_dom"/>
</dbReference>
<evidence type="ECO:0000256" key="3">
    <source>
        <dbReference type="ARBA" id="ARBA00022695"/>
    </source>
</evidence>
<dbReference type="Proteomes" id="UP000694308">
    <property type="component" value="Unassembled WGS sequence"/>
</dbReference>
<dbReference type="GO" id="GO:0000049">
    <property type="term" value="F:tRNA binding"/>
    <property type="evidence" value="ECO:0007669"/>
    <property type="project" value="TreeGrafter"/>
</dbReference>
<proteinExistence type="inferred from homology"/>
<dbReference type="GO" id="GO:0008033">
    <property type="term" value="P:tRNA processing"/>
    <property type="evidence" value="ECO:0007669"/>
    <property type="project" value="UniProtKB-KW"/>
</dbReference>
<organism evidence="11 12">
    <name type="scientific">Clostridium thailandense</name>
    <dbReference type="NCBI Taxonomy" id="2794346"/>
    <lineage>
        <taxon>Bacteria</taxon>
        <taxon>Bacillati</taxon>
        <taxon>Bacillota</taxon>
        <taxon>Clostridia</taxon>
        <taxon>Eubacteriales</taxon>
        <taxon>Clostridiaceae</taxon>
        <taxon>Clostridium</taxon>
    </lineage>
</organism>
<dbReference type="Pfam" id="PF13735">
    <property type="entry name" value="tRNA_NucTran2_2"/>
    <property type="match status" value="1"/>
</dbReference>
<evidence type="ECO:0000313" key="12">
    <source>
        <dbReference type="Proteomes" id="UP000694308"/>
    </source>
</evidence>
<accession>A0A949WVY9</accession>
<dbReference type="GO" id="GO:0016779">
    <property type="term" value="F:nucleotidyltransferase activity"/>
    <property type="evidence" value="ECO:0007669"/>
    <property type="project" value="UniProtKB-KW"/>
</dbReference>
<keyword evidence="12" id="KW-1185">Reference proteome</keyword>
<comment type="similarity">
    <text evidence="7">Belongs to the tRNA nucleotidyltransferase/poly(A) polymerase family.</text>
</comment>
<dbReference type="InterPro" id="IPR032828">
    <property type="entry name" value="PolyA_RNA-bd"/>
</dbReference>
<dbReference type="CDD" id="cd05398">
    <property type="entry name" value="NT_ClassII-CCAase"/>
    <property type="match status" value="1"/>
</dbReference>
<protein>
    <submittedName>
        <fullName evidence="11">HD domain-containing protein</fullName>
    </submittedName>
</protein>
<evidence type="ECO:0000256" key="6">
    <source>
        <dbReference type="ARBA" id="ARBA00022884"/>
    </source>
</evidence>
<keyword evidence="7" id="KW-0808">Transferase</keyword>
<dbReference type="PANTHER" id="PTHR46173">
    <property type="entry name" value="CCA TRNA NUCLEOTIDYLTRANSFERASE 1, MITOCHONDRIAL"/>
    <property type="match status" value="1"/>
</dbReference>
<gene>
    <name evidence="11" type="ORF">I6U48_14970</name>
</gene>
<evidence type="ECO:0000259" key="8">
    <source>
        <dbReference type="Pfam" id="PF01743"/>
    </source>
</evidence>
<feature type="domain" description="Poly A polymerase head" evidence="8">
    <location>
        <begin position="28"/>
        <end position="145"/>
    </location>
</feature>
<keyword evidence="2" id="KW-0819">tRNA processing</keyword>